<evidence type="ECO:0000256" key="3">
    <source>
        <dbReference type="ARBA" id="ARBA00022723"/>
    </source>
</evidence>
<evidence type="ECO:0000313" key="7">
    <source>
        <dbReference type="EMBL" id="KKT90248.1"/>
    </source>
</evidence>
<dbReference type="GO" id="GO:0046872">
    <property type="term" value="F:metal ion binding"/>
    <property type="evidence" value="ECO:0007669"/>
    <property type="project" value="UniProtKB-KW"/>
</dbReference>
<gene>
    <name evidence="7" type="ORF">UW90_C0004G0056</name>
</gene>
<keyword evidence="1" id="KW-0808">Transferase</keyword>
<feature type="region of interest" description="Disordered" evidence="6">
    <location>
        <begin position="1"/>
        <end position="23"/>
    </location>
</feature>
<evidence type="ECO:0000256" key="5">
    <source>
        <dbReference type="ARBA" id="ARBA00022918"/>
    </source>
</evidence>
<keyword evidence="3" id="KW-0479">Metal-binding</keyword>
<evidence type="ECO:0000256" key="1">
    <source>
        <dbReference type="ARBA" id="ARBA00022679"/>
    </source>
</evidence>
<keyword evidence="4" id="KW-0460">Magnesium</keyword>
<proteinExistence type="predicted"/>
<feature type="region of interest" description="Disordered" evidence="6">
    <location>
        <begin position="401"/>
        <end position="437"/>
    </location>
</feature>
<evidence type="ECO:0000256" key="2">
    <source>
        <dbReference type="ARBA" id="ARBA00022695"/>
    </source>
</evidence>
<accession>A0A0G1L357</accession>
<evidence type="ECO:0008006" key="9">
    <source>
        <dbReference type="Google" id="ProtNLM"/>
    </source>
</evidence>
<dbReference type="AlphaFoldDB" id="A0A0G1L357"/>
<dbReference type="GO" id="GO:0003964">
    <property type="term" value="F:RNA-directed DNA polymerase activity"/>
    <property type="evidence" value="ECO:0007669"/>
    <property type="project" value="UniProtKB-KW"/>
</dbReference>
<name>A0A0G1L357_9BACT</name>
<sequence>MAKKAKKPRGTAPEEQKKRRRRRKEWTFTNFQNVLALPERLATYLRLLLHLDKTSWDFCLDKLRQHVKWEAEVEDKRPKVQINVKGRERTSRSGPAYLAWSKSKGRGKGRRYFAAPCDELGRVQKSILHRFISQVFVHFARYGGQVGSSIMANAGHHAGFAKSVFSLDIVNAYPTVYRSRVRATLRKPFEFALRQFKGVTFSEEDVLKMLDSITDLIVFKDRLPQGPPTSPRVFDIVCGKMDQEIFQWLESNATPFQGYRYSAWTDNLTISSDGEIPLEVRQKVIEIVRENGFFPHMREDKMKYFSPETGERPIVTGLVVLPDGRITMAPRKVNQLRARLHQLMLRKAWDKEAMMLIDGTIGFVREIYPKNLPSKLRDVVLAVEARRASMRVPVVHDESIEDEDAIMLDEDPETKVPSPSKKKDEGPTETVSEVVLM</sequence>
<evidence type="ECO:0000256" key="4">
    <source>
        <dbReference type="ARBA" id="ARBA00022842"/>
    </source>
</evidence>
<dbReference type="InterPro" id="IPR000123">
    <property type="entry name" value="Reverse_transcriptase_msDNA"/>
</dbReference>
<feature type="compositionally biased region" description="Acidic residues" evidence="6">
    <location>
        <begin position="401"/>
        <end position="412"/>
    </location>
</feature>
<dbReference type="GO" id="GO:0003723">
    <property type="term" value="F:RNA binding"/>
    <property type="evidence" value="ECO:0007669"/>
    <property type="project" value="InterPro"/>
</dbReference>
<reference evidence="7 8" key="1">
    <citation type="journal article" date="2015" name="Nature">
        <title>rRNA introns, odd ribosomes, and small enigmatic genomes across a large radiation of phyla.</title>
        <authorList>
            <person name="Brown C.T."/>
            <person name="Hug L.A."/>
            <person name="Thomas B.C."/>
            <person name="Sharon I."/>
            <person name="Castelle C.J."/>
            <person name="Singh A."/>
            <person name="Wilkins M.J."/>
            <person name="Williams K.H."/>
            <person name="Banfield J.F."/>
        </authorList>
    </citation>
    <scope>NUCLEOTIDE SEQUENCE [LARGE SCALE GENOMIC DNA]</scope>
</reference>
<organism evidence="7 8">
    <name type="scientific">Candidatus Yanofskybacteria bacterium GW2011_GWB1_45_11</name>
    <dbReference type="NCBI Taxonomy" id="1619026"/>
    <lineage>
        <taxon>Bacteria</taxon>
        <taxon>Candidatus Yanofskyibacteriota</taxon>
    </lineage>
</organism>
<evidence type="ECO:0000313" key="8">
    <source>
        <dbReference type="Proteomes" id="UP000034368"/>
    </source>
</evidence>
<dbReference type="PRINTS" id="PR00866">
    <property type="entry name" value="RNADNAPOLMS"/>
</dbReference>
<dbReference type="EMBL" id="LCKD01000004">
    <property type="protein sequence ID" value="KKT90248.1"/>
    <property type="molecule type" value="Genomic_DNA"/>
</dbReference>
<keyword evidence="2" id="KW-0548">Nucleotidyltransferase</keyword>
<evidence type="ECO:0000256" key="6">
    <source>
        <dbReference type="SAM" id="MobiDB-lite"/>
    </source>
</evidence>
<keyword evidence="5" id="KW-0695">RNA-directed DNA polymerase</keyword>
<comment type="caution">
    <text evidence="7">The sequence shown here is derived from an EMBL/GenBank/DDBJ whole genome shotgun (WGS) entry which is preliminary data.</text>
</comment>
<protein>
    <recommendedName>
        <fullName evidence="9">RNA-directed DNA polymerase</fullName>
    </recommendedName>
</protein>
<dbReference type="Proteomes" id="UP000034368">
    <property type="component" value="Unassembled WGS sequence"/>
</dbReference>